<proteinExistence type="predicted"/>
<gene>
    <name evidence="2" type="ORF">MESS2_740070</name>
</gene>
<dbReference type="STRING" id="1297569.MESS2_740070"/>
<dbReference type="EMBL" id="CAUM01000144">
    <property type="protein sequence ID" value="CCV08443.1"/>
    <property type="molecule type" value="Genomic_DNA"/>
</dbReference>
<reference evidence="2 3" key="1">
    <citation type="submission" date="2013-02" db="EMBL/GenBank/DDBJ databases">
        <authorList>
            <person name="Genoscope - CEA"/>
        </authorList>
    </citation>
    <scope>NUCLEOTIDE SEQUENCE [LARGE SCALE GENOMIC DNA]</scope>
    <source>
        <strain evidence="2 3">STM 2683</strain>
    </source>
</reference>
<protein>
    <submittedName>
        <fullName evidence="2">Uncharacterized protein</fullName>
    </submittedName>
</protein>
<organism evidence="2 3">
    <name type="scientific">Mesorhizobium metallidurans STM 2683</name>
    <dbReference type="NCBI Taxonomy" id="1297569"/>
    <lineage>
        <taxon>Bacteria</taxon>
        <taxon>Pseudomonadati</taxon>
        <taxon>Pseudomonadota</taxon>
        <taxon>Alphaproteobacteria</taxon>
        <taxon>Hyphomicrobiales</taxon>
        <taxon>Phyllobacteriaceae</taxon>
        <taxon>Mesorhizobium</taxon>
    </lineage>
</organism>
<feature type="region of interest" description="Disordered" evidence="1">
    <location>
        <begin position="1"/>
        <end position="33"/>
    </location>
</feature>
<keyword evidence="3" id="KW-1185">Reference proteome</keyword>
<evidence type="ECO:0000256" key="1">
    <source>
        <dbReference type="SAM" id="MobiDB-lite"/>
    </source>
</evidence>
<comment type="caution">
    <text evidence="2">The sequence shown here is derived from an EMBL/GenBank/DDBJ whole genome shotgun (WGS) entry which is preliminary data.</text>
</comment>
<dbReference type="AlphaFoldDB" id="M5EWX5"/>
<accession>M5EWX5</accession>
<sequence>MLHDELRCQSRSRGHGHENQPHRHARQPAPTMPLWPASLPPLVRPIIVARPVQAHHHIALPERLSAERSVTEIRTADRAAKYKRQCMKVSPDTRWDHAPFALCCRICRRTGLRAVFHYAMLPPGCKRGGDCEAICFNDFNASWTGGVRHAARQDRGRSECRPLHAGGQRAFGYRNKSAKQGCDRGRIGRFSHRRAGFLDVGRRPRNRDRNSQRAMRRAKNLISVASALGEPLAFIGLTGDSLDDGFGKGFALVNGLWAVEQQNGFLAR</sequence>
<evidence type="ECO:0000313" key="3">
    <source>
        <dbReference type="Proteomes" id="UP000012062"/>
    </source>
</evidence>
<dbReference type="Proteomes" id="UP000012062">
    <property type="component" value="Unassembled WGS sequence"/>
</dbReference>
<name>M5EWX5_9HYPH</name>
<evidence type="ECO:0000313" key="2">
    <source>
        <dbReference type="EMBL" id="CCV08443.1"/>
    </source>
</evidence>